<accession>A0A1N7LXT5</accession>
<dbReference type="InterPro" id="IPR009389">
    <property type="entry name" value="DUF1045"/>
</dbReference>
<sequence>MMHFRRYAIYAAPRPGALAEVAADWLGWDPATGAERCPPDLPGLPRPLRDLTRTPRRYGFHATLKAPFRLAPDLCADDLAEATSALACHLAPVEGLELSLDLMGGRFLALRPRGAGAADLIALGAEVVAGLDMFRAPATGDEIARRNPAALSPRQRDYLDRFGYPWVMEEFRPHLTLTGDLDPAEVEAVRHVAAAHFAPHLAQPFAVADLCLCAEDDAGRFHLLDRYPLRG</sequence>
<dbReference type="STRING" id="407234.SAMN05421795_104246"/>
<evidence type="ECO:0000313" key="2">
    <source>
        <dbReference type="Proteomes" id="UP000186098"/>
    </source>
</evidence>
<dbReference type="Proteomes" id="UP000186098">
    <property type="component" value="Unassembled WGS sequence"/>
</dbReference>
<protein>
    <recommendedName>
        <fullName evidence="3">Phosphonate metabolism protein</fullName>
    </recommendedName>
</protein>
<dbReference type="SUPFAM" id="SSF55144">
    <property type="entry name" value="LigT-like"/>
    <property type="match status" value="1"/>
</dbReference>
<dbReference type="Gene3D" id="3.90.1140.10">
    <property type="entry name" value="Cyclic phosphodiesterase"/>
    <property type="match status" value="1"/>
</dbReference>
<dbReference type="RefSeq" id="WP_076365911.1">
    <property type="nucleotide sequence ID" value="NZ_FTOM01000004.1"/>
</dbReference>
<organism evidence="1 2">
    <name type="scientific">Phaeovulum vinaykumarii</name>
    <dbReference type="NCBI Taxonomy" id="407234"/>
    <lineage>
        <taxon>Bacteria</taxon>
        <taxon>Pseudomonadati</taxon>
        <taxon>Pseudomonadota</taxon>
        <taxon>Alphaproteobacteria</taxon>
        <taxon>Rhodobacterales</taxon>
        <taxon>Paracoccaceae</taxon>
        <taxon>Phaeovulum</taxon>
    </lineage>
</organism>
<dbReference type="PIRSF" id="PIRSF033328">
    <property type="entry name" value="Phest_Mll4975"/>
    <property type="match status" value="1"/>
</dbReference>
<reference evidence="2" key="1">
    <citation type="submission" date="2017-01" db="EMBL/GenBank/DDBJ databases">
        <authorList>
            <person name="Varghese N."/>
            <person name="Submissions S."/>
        </authorList>
    </citation>
    <scope>NUCLEOTIDE SEQUENCE [LARGE SCALE GENOMIC DNA]</scope>
    <source>
        <strain evidence="2">DSM 18714</strain>
    </source>
</reference>
<evidence type="ECO:0000313" key="1">
    <source>
        <dbReference type="EMBL" id="SIS78627.1"/>
    </source>
</evidence>
<proteinExistence type="predicted"/>
<keyword evidence="2" id="KW-1185">Reference proteome</keyword>
<dbReference type="InterPro" id="IPR009097">
    <property type="entry name" value="Cyclic_Pdiesterase"/>
</dbReference>
<dbReference type="AlphaFoldDB" id="A0A1N7LXT5"/>
<evidence type="ECO:0008006" key="3">
    <source>
        <dbReference type="Google" id="ProtNLM"/>
    </source>
</evidence>
<dbReference type="EMBL" id="FTOM01000004">
    <property type="protein sequence ID" value="SIS78627.1"/>
    <property type="molecule type" value="Genomic_DNA"/>
</dbReference>
<dbReference type="Pfam" id="PF06299">
    <property type="entry name" value="DUF1045"/>
    <property type="match status" value="1"/>
</dbReference>
<dbReference type="OrthoDB" id="4954742at2"/>
<name>A0A1N7LXT5_9RHOB</name>
<gene>
    <name evidence="1" type="ORF">SAMN05421795_104246</name>
</gene>